<reference evidence="1" key="1">
    <citation type="submission" date="2014-09" db="EMBL/GenBank/DDBJ databases">
        <authorList>
            <person name="Magalhaes I.L.F."/>
            <person name="Oliveira U."/>
            <person name="Santos F.R."/>
            <person name="Vidigal T.H.D.A."/>
            <person name="Brescovit A.D."/>
            <person name="Santos A.J."/>
        </authorList>
    </citation>
    <scope>NUCLEOTIDE SEQUENCE</scope>
    <source>
        <tissue evidence="1">Shoot tissue taken approximately 20 cm above the soil surface</tissue>
    </source>
</reference>
<name>A0A0A8YTD3_ARUDO</name>
<accession>A0A0A8YTD3</accession>
<sequence>MVCVSSHVPCCEEATACKVCISTFNSSKYNSPCAEN</sequence>
<protein>
    <submittedName>
        <fullName evidence="1">Uncharacterized protein</fullName>
    </submittedName>
</protein>
<proteinExistence type="predicted"/>
<dbReference type="EMBL" id="GBRH01267576">
    <property type="protein sequence ID" value="JAD30319.1"/>
    <property type="molecule type" value="Transcribed_RNA"/>
</dbReference>
<reference evidence="1" key="2">
    <citation type="journal article" date="2015" name="Data Brief">
        <title>Shoot transcriptome of the giant reed, Arundo donax.</title>
        <authorList>
            <person name="Barrero R.A."/>
            <person name="Guerrero F.D."/>
            <person name="Moolhuijzen P."/>
            <person name="Goolsby J.A."/>
            <person name="Tidwell J."/>
            <person name="Bellgard S.E."/>
            <person name="Bellgard M.I."/>
        </authorList>
    </citation>
    <scope>NUCLEOTIDE SEQUENCE</scope>
    <source>
        <tissue evidence="1">Shoot tissue taken approximately 20 cm above the soil surface</tissue>
    </source>
</reference>
<dbReference type="AlphaFoldDB" id="A0A0A8YTD3"/>
<organism evidence="1">
    <name type="scientific">Arundo donax</name>
    <name type="common">Giant reed</name>
    <name type="synonym">Donax arundinaceus</name>
    <dbReference type="NCBI Taxonomy" id="35708"/>
    <lineage>
        <taxon>Eukaryota</taxon>
        <taxon>Viridiplantae</taxon>
        <taxon>Streptophyta</taxon>
        <taxon>Embryophyta</taxon>
        <taxon>Tracheophyta</taxon>
        <taxon>Spermatophyta</taxon>
        <taxon>Magnoliopsida</taxon>
        <taxon>Liliopsida</taxon>
        <taxon>Poales</taxon>
        <taxon>Poaceae</taxon>
        <taxon>PACMAD clade</taxon>
        <taxon>Arundinoideae</taxon>
        <taxon>Arundineae</taxon>
        <taxon>Arundo</taxon>
    </lineage>
</organism>
<evidence type="ECO:0000313" key="1">
    <source>
        <dbReference type="EMBL" id="JAD30319.1"/>
    </source>
</evidence>